<protein>
    <submittedName>
        <fullName evidence="1">Uncharacterized protein</fullName>
    </submittedName>
</protein>
<sequence length="129" mass="14113">MVVAILNITCLGIVVAILNITRLPPLIMFEFILGFEGRSELINPSNNTREDEIEFKVSLLISDHVMNTQGSFIAIATTLTGNNGVPSSGHTSVGVLVTETERPELIISFLMETFLHTQKMSGYCVFPSV</sequence>
<keyword evidence="2" id="KW-1185">Reference proteome</keyword>
<organism evidence="1 2">
    <name type="scientific">Dreissena polymorpha</name>
    <name type="common">Zebra mussel</name>
    <name type="synonym">Mytilus polymorpha</name>
    <dbReference type="NCBI Taxonomy" id="45954"/>
    <lineage>
        <taxon>Eukaryota</taxon>
        <taxon>Metazoa</taxon>
        <taxon>Spiralia</taxon>
        <taxon>Lophotrochozoa</taxon>
        <taxon>Mollusca</taxon>
        <taxon>Bivalvia</taxon>
        <taxon>Autobranchia</taxon>
        <taxon>Heteroconchia</taxon>
        <taxon>Euheterodonta</taxon>
        <taxon>Imparidentia</taxon>
        <taxon>Neoheterodontei</taxon>
        <taxon>Myida</taxon>
        <taxon>Dreissenoidea</taxon>
        <taxon>Dreissenidae</taxon>
        <taxon>Dreissena</taxon>
    </lineage>
</organism>
<name>A0A9D4GNC7_DREPO</name>
<accession>A0A9D4GNC7</accession>
<dbReference type="EMBL" id="JAIWYP010000005">
    <property type="protein sequence ID" value="KAH3820344.1"/>
    <property type="molecule type" value="Genomic_DNA"/>
</dbReference>
<reference evidence="1" key="2">
    <citation type="submission" date="2020-11" db="EMBL/GenBank/DDBJ databases">
        <authorList>
            <person name="McCartney M.A."/>
            <person name="Auch B."/>
            <person name="Kono T."/>
            <person name="Mallez S."/>
            <person name="Becker A."/>
            <person name="Gohl D.M."/>
            <person name="Silverstein K.A.T."/>
            <person name="Koren S."/>
            <person name="Bechman K.B."/>
            <person name="Herman A."/>
            <person name="Abrahante J.E."/>
            <person name="Garbe J."/>
        </authorList>
    </citation>
    <scope>NUCLEOTIDE SEQUENCE</scope>
    <source>
        <strain evidence="1">Duluth1</strain>
        <tissue evidence="1">Whole animal</tissue>
    </source>
</reference>
<reference evidence="1" key="1">
    <citation type="journal article" date="2019" name="bioRxiv">
        <title>The Genome of the Zebra Mussel, Dreissena polymorpha: A Resource for Invasive Species Research.</title>
        <authorList>
            <person name="McCartney M.A."/>
            <person name="Auch B."/>
            <person name="Kono T."/>
            <person name="Mallez S."/>
            <person name="Zhang Y."/>
            <person name="Obille A."/>
            <person name="Becker A."/>
            <person name="Abrahante J.E."/>
            <person name="Garbe J."/>
            <person name="Badalamenti J.P."/>
            <person name="Herman A."/>
            <person name="Mangelson H."/>
            <person name="Liachko I."/>
            <person name="Sullivan S."/>
            <person name="Sone E.D."/>
            <person name="Koren S."/>
            <person name="Silverstein K.A.T."/>
            <person name="Beckman K.B."/>
            <person name="Gohl D.M."/>
        </authorList>
    </citation>
    <scope>NUCLEOTIDE SEQUENCE</scope>
    <source>
        <strain evidence="1">Duluth1</strain>
        <tissue evidence="1">Whole animal</tissue>
    </source>
</reference>
<comment type="caution">
    <text evidence="1">The sequence shown here is derived from an EMBL/GenBank/DDBJ whole genome shotgun (WGS) entry which is preliminary data.</text>
</comment>
<dbReference type="Proteomes" id="UP000828390">
    <property type="component" value="Unassembled WGS sequence"/>
</dbReference>
<proteinExistence type="predicted"/>
<evidence type="ECO:0000313" key="1">
    <source>
        <dbReference type="EMBL" id="KAH3820344.1"/>
    </source>
</evidence>
<gene>
    <name evidence="1" type="ORF">DPMN_122090</name>
</gene>
<evidence type="ECO:0000313" key="2">
    <source>
        <dbReference type="Proteomes" id="UP000828390"/>
    </source>
</evidence>
<dbReference type="AlphaFoldDB" id="A0A9D4GNC7"/>